<keyword evidence="9 11" id="KW-0378">Hydrolase</keyword>
<dbReference type="PANTHER" id="PTHR43722:SF1">
    <property type="entry name" value="PROLINE IMINOPEPTIDASE"/>
    <property type="match status" value="1"/>
</dbReference>
<dbReference type="NCBIfam" id="TIGR01249">
    <property type="entry name" value="pro_imino_pep_1"/>
    <property type="match status" value="1"/>
</dbReference>
<evidence type="ECO:0000256" key="12">
    <source>
        <dbReference type="RuleBase" id="RU003421"/>
    </source>
</evidence>
<evidence type="ECO:0000313" key="14">
    <source>
        <dbReference type="EMBL" id="KTC65559.1"/>
    </source>
</evidence>
<comment type="subcellular location">
    <subcellularLocation>
        <location evidence="2 11">Cytoplasm</location>
    </subcellularLocation>
</comment>
<proteinExistence type="inferred from homology"/>
<keyword evidence="6 11" id="KW-0031">Aminopeptidase</keyword>
<comment type="catalytic activity">
    <reaction evidence="1 11 12">
        <text>Release of N-terminal proline from a peptide.</text>
        <dbReference type="EC" id="3.4.11.5"/>
    </reaction>
</comment>
<evidence type="ECO:0000256" key="11">
    <source>
        <dbReference type="PIRNR" id="PIRNR006431"/>
    </source>
</evidence>
<dbReference type="AlphaFoldDB" id="A0A0W0R3E0"/>
<keyword evidence="7 11" id="KW-0963">Cytoplasm</keyword>
<evidence type="ECO:0000256" key="5">
    <source>
        <dbReference type="ARBA" id="ARBA00021843"/>
    </source>
</evidence>
<dbReference type="EC" id="3.4.11.5" evidence="4 11"/>
<sequence>MLTLYPAIKPNVSHIFSVTKPHVLYLEESGNPNGIPIIALHSGPGAGGDTHLRRFFDPQRYRIIIFDQRGCGRSTPHLELANNTTQDLIDDIEAVRHFLGLNRFILFGGGWGSLLALLYAEQYPQNVNALLLHQILLGRKDDIDWFYQGGAAKIYPDYWQDFIKTIPGNRQNNITGYFNECLQGTNDLARISAAKTWATWQAHCSSLQPNLNVIDAYNDPHFALTLATLESHYVSNQYFIKENQVLENIKKIRHIPTYLIHGRYNMVCPLSAAWQLHESMPASHLSIVRDAGHSDREPGLIDAIIHASIEILRQDLDAS</sequence>
<evidence type="ECO:0000313" key="15">
    <source>
        <dbReference type="EMBL" id="VEH84620.1"/>
    </source>
</evidence>
<dbReference type="OrthoDB" id="9796770at2"/>
<evidence type="ECO:0000313" key="16">
    <source>
        <dbReference type="Proteomes" id="UP000054859"/>
    </source>
</evidence>
<gene>
    <name evidence="14" type="primary">pip</name>
    <name evidence="14" type="ORF">Lade_0217</name>
    <name evidence="15" type="ORF">NCTC12735_00227</name>
</gene>
<dbReference type="STRING" id="45056.Lade_0217"/>
<dbReference type="PANTHER" id="PTHR43722">
    <property type="entry name" value="PROLINE IMINOPEPTIDASE"/>
    <property type="match status" value="1"/>
</dbReference>
<dbReference type="InterPro" id="IPR002410">
    <property type="entry name" value="Peptidase_S33"/>
</dbReference>
<evidence type="ECO:0000256" key="7">
    <source>
        <dbReference type="ARBA" id="ARBA00022490"/>
    </source>
</evidence>
<feature type="domain" description="AB hydrolase-1" evidence="13">
    <location>
        <begin position="36"/>
        <end position="294"/>
    </location>
</feature>
<dbReference type="InterPro" id="IPR000073">
    <property type="entry name" value="AB_hydrolase_1"/>
</dbReference>
<dbReference type="GO" id="GO:0004177">
    <property type="term" value="F:aminopeptidase activity"/>
    <property type="evidence" value="ECO:0007669"/>
    <property type="project" value="UniProtKB-UniRule"/>
</dbReference>
<dbReference type="EMBL" id="LNKA01000001">
    <property type="protein sequence ID" value="KTC65559.1"/>
    <property type="molecule type" value="Genomic_DNA"/>
</dbReference>
<dbReference type="Proteomes" id="UP000054859">
    <property type="component" value="Unassembled WGS sequence"/>
</dbReference>
<organism evidence="14 16">
    <name type="scientific">Legionella adelaidensis</name>
    <dbReference type="NCBI Taxonomy" id="45056"/>
    <lineage>
        <taxon>Bacteria</taxon>
        <taxon>Pseudomonadati</taxon>
        <taxon>Pseudomonadota</taxon>
        <taxon>Gammaproteobacteria</taxon>
        <taxon>Legionellales</taxon>
        <taxon>Legionellaceae</taxon>
        <taxon>Legionella</taxon>
    </lineage>
</organism>
<name>A0A0W0R3E0_9GAMM</name>
<dbReference type="InterPro" id="IPR029058">
    <property type="entry name" value="AB_hydrolase_fold"/>
</dbReference>
<evidence type="ECO:0000256" key="2">
    <source>
        <dbReference type="ARBA" id="ARBA00004496"/>
    </source>
</evidence>
<keyword evidence="16" id="KW-1185">Reference proteome</keyword>
<reference evidence="15 17" key="2">
    <citation type="submission" date="2018-12" db="EMBL/GenBank/DDBJ databases">
        <authorList>
            <consortium name="Pathogen Informatics"/>
        </authorList>
    </citation>
    <scope>NUCLEOTIDE SEQUENCE [LARGE SCALE GENOMIC DNA]</scope>
    <source>
        <strain evidence="15 17">NCTC12735</strain>
        <plasmid evidence="17">9</plasmid>
    </source>
</reference>
<dbReference type="PATRIC" id="fig|45056.6.peg.222"/>
<evidence type="ECO:0000256" key="9">
    <source>
        <dbReference type="ARBA" id="ARBA00022801"/>
    </source>
</evidence>
<dbReference type="PIRSF" id="PIRSF006431">
    <property type="entry name" value="Pept_S33"/>
    <property type="match status" value="1"/>
</dbReference>
<dbReference type="GO" id="GO:0006508">
    <property type="term" value="P:proteolysis"/>
    <property type="evidence" value="ECO:0007669"/>
    <property type="project" value="UniProtKB-KW"/>
</dbReference>
<evidence type="ECO:0000256" key="8">
    <source>
        <dbReference type="ARBA" id="ARBA00022670"/>
    </source>
</evidence>
<dbReference type="Gene3D" id="3.40.50.1820">
    <property type="entry name" value="alpha/beta hydrolase"/>
    <property type="match status" value="1"/>
</dbReference>
<evidence type="ECO:0000256" key="3">
    <source>
        <dbReference type="ARBA" id="ARBA00010088"/>
    </source>
</evidence>
<reference evidence="14 16" key="1">
    <citation type="submission" date="2015-11" db="EMBL/GenBank/DDBJ databases">
        <title>Identification of large and diverse effector repertoires of 38 Legionella species.</title>
        <authorList>
            <person name="Burstein D."/>
            <person name="Amaro F."/>
            <person name="Zusman T."/>
            <person name="Lifshitz Z."/>
            <person name="Cohen O."/>
            <person name="Gilbert J.A."/>
            <person name="Pupko T."/>
            <person name="Shuman H.A."/>
            <person name="Segal G."/>
        </authorList>
    </citation>
    <scope>NUCLEOTIDE SEQUENCE [LARGE SCALE GENOMIC DNA]</scope>
    <source>
        <strain evidence="14 16">1762-AUS-E</strain>
    </source>
</reference>
<keyword evidence="8 11" id="KW-0645">Protease</keyword>
<geneLocation type="plasmid" evidence="15 17">
    <name>9</name>
</geneLocation>
<evidence type="ECO:0000256" key="10">
    <source>
        <dbReference type="ARBA" id="ARBA00029605"/>
    </source>
</evidence>
<dbReference type="KEGG" id="ladl:NCTC12735_00227"/>
<dbReference type="Proteomes" id="UP000281170">
    <property type="component" value="Plasmid 9"/>
</dbReference>
<dbReference type="EMBL" id="LR134418">
    <property type="protein sequence ID" value="VEH84620.1"/>
    <property type="molecule type" value="Genomic_DNA"/>
</dbReference>
<evidence type="ECO:0000313" key="17">
    <source>
        <dbReference type="Proteomes" id="UP000281170"/>
    </source>
</evidence>
<keyword evidence="15" id="KW-0614">Plasmid</keyword>
<dbReference type="SUPFAM" id="SSF53474">
    <property type="entry name" value="alpha/beta-Hydrolases"/>
    <property type="match status" value="1"/>
</dbReference>
<comment type="similarity">
    <text evidence="3 11 12">Belongs to the peptidase S33 family.</text>
</comment>
<dbReference type="Pfam" id="PF00561">
    <property type="entry name" value="Abhydrolase_1"/>
    <property type="match status" value="1"/>
</dbReference>
<dbReference type="PRINTS" id="PR00793">
    <property type="entry name" value="PROAMNOPTASE"/>
</dbReference>
<protein>
    <recommendedName>
        <fullName evidence="5 11">Proline iminopeptidase</fullName>
        <shortName evidence="11">PIP</shortName>
        <ecNumber evidence="4 11">3.4.11.5</ecNumber>
    </recommendedName>
    <alternativeName>
        <fullName evidence="10 11">Prolyl aminopeptidase</fullName>
    </alternativeName>
</protein>
<dbReference type="RefSeq" id="WP_058461311.1">
    <property type="nucleotide sequence ID" value="NZ_CAAAHS010000003.1"/>
</dbReference>
<evidence type="ECO:0000259" key="13">
    <source>
        <dbReference type="Pfam" id="PF00561"/>
    </source>
</evidence>
<accession>A0A0W0R3E0</accession>
<evidence type="ECO:0000256" key="1">
    <source>
        <dbReference type="ARBA" id="ARBA00001585"/>
    </source>
</evidence>
<dbReference type="GO" id="GO:0005737">
    <property type="term" value="C:cytoplasm"/>
    <property type="evidence" value="ECO:0007669"/>
    <property type="project" value="UniProtKB-SubCell"/>
</dbReference>
<dbReference type="InterPro" id="IPR005944">
    <property type="entry name" value="Pro_iminopeptidase"/>
</dbReference>
<evidence type="ECO:0000256" key="4">
    <source>
        <dbReference type="ARBA" id="ARBA00012568"/>
    </source>
</evidence>
<evidence type="ECO:0000256" key="6">
    <source>
        <dbReference type="ARBA" id="ARBA00022438"/>
    </source>
</evidence>